<name>A0A8K1CIX8_PYTOL</name>
<dbReference type="AlphaFoldDB" id="A0A8K1CIX8"/>
<sequence length="277" mass="28283">MSATQQEIEQLQEQIHKGAEETKSYLAALKDKLAEYDSHYKVSETATGYLQAGIDKTHAAVDELKATGGRISQSSKDTSASVLAASQASIAKVRAALDDLKARAVDYDQRVKTSVVTTVGSAKGTVSSSIESIVTATRNGATSGIDLISNTVLSVQNAIASRAAAAGHGAFVKAGDAVKLAEGVDAKLGVSSAVSGAVAAVTERVVGLDSKLGVSETAANIDAKVSGGIGASIVSKGVELVQQSVEYVSTTIQQAKQASDESANEGKIVEQEATKTA</sequence>
<evidence type="ECO:0000256" key="1">
    <source>
        <dbReference type="SAM" id="Coils"/>
    </source>
</evidence>
<accession>A0A8K1CIX8</accession>
<reference evidence="3" key="1">
    <citation type="submission" date="2019-03" db="EMBL/GenBank/DDBJ databases">
        <title>Long read genome sequence of the mycoparasitic Pythium oligandrum ATCC 38472 isolated from sugarbeet rhizosphere.</title>
        <authorList>
            <person name="Gaulin E."/>
        </authorList>
    </citation>
    <scope>NUCLEOTIDE SEQUENCE</scope>
    <source>
        <strain evidence="3">ATCC 38472_TT</strain>
    </source>
</reference>
<feature type="compositionally biased region" description="Basic and acidic residues" evidence="2">
    <location>
        <begin position="267"/>
        <end position="277"/>
    </location>
</feature>
<feature type="region of interest" description="Disordered" evidence="2">
    <location>
        <begin position="255"/>
        <end position="277"/>
    </location>
</feature>
<proteinExistence type="predicted"/>
<comment type="caution">
    <text evidence="3">The sequence shown here is derived from an EMBL/GenBank/DDBJ whole genome shotgun (WGS) entry which is preliminary data.</text>
</comment>
<keyword evidence="1" id="KW-0175">Coiled coil</keyword>
<dbReference type="Proteomes" id="UP000794436">
    <property type="component" value="Unassembled WGS sequence"/>
</dbReference>
<organism evidence="3 4">
    <name type="scientific">Pythium oligandrum</name>
    <name type="common">Mycoparasitic fungus</name>
    <dbReference type="NCBI Taxonomy" id="41045"/>
    <lineage>
        <taxon>Eukaryota</taxon>
        <taxon>Sar</taxon>
        <taxon>Stramenopiles</taxon>
        <taxon>Oomycota</taxon>
        <taxon>Peronosporomycetes</taxon>
        <taxon>Pythiales</taxon>
        <taxon>Pythiaceae</taxon>
        <taxon>Pythium</taxon>
    </lineage>
</organism>
<evidence type="ECO:0000313" key="4">
    <source>
        <dbReference type="Proteomes" id="UP000794436"/>
    </source>
</evidence>
<protein>
    <submittedName>
        <fullName evidence="3">Uncharacterized protein</fullName>
    </submittedName>
</protein>
<dbReference type="EMBL" id="SPLM01000040">
    <property type="protein sequence ID" value="TMW64419.1"/>
    <property type="molecule type" value="Genomic_DNA"/>
</dbReference>
<keyword evidence="4" id="KW-1185">Reference proteome</keyword>
<dbReference type="OrthoDB" id="158144at2759"/>
<gene>
    <name evidence="3" type="ORF">Poli38472_013041</name>
</gene>
<feature type="coiled-coil region" evidence="1">
    <location>
        <begin position="83"/>
        <end position="110"/>
    </location>
</feature>
<evidence type="ECO:0000313" key="3">
    <source>
        <dbReference type="EMBL" id="TMW64419.1"/>
    </source>
</evidence>
<evidence type="ECO:0000256" key="2">
    <source>
        <dbReference type="SAM" id="MobiDB-lite"/>
    </source>
</evidence>